<dbReference type="GeneID" id="38134257"/>
<dbReference type="AlphaFoldDB" id="A0A3F3Q644"/>
<proteinExistence type="predicted"/>
<keyword evidence="2" id="KW-1185">Reference proteome</keyword>
<dbReference type="EMBL" id="KZ852043">
    <property type="protein sequence ID" value="RDH34595.1"/>
    <property type="molecule type" value="Genomic_DNA"/>
</dbReference>
<reference evidence="1 2" key="1">
    <citation type="submission" date="2018-07" db="EMBL/GenBank/DDBJ databases">
        <title>The genomes of Aspergillus section Nigri reveals drivers in fungal speciation.</title>
        <authorList>
            <consortium name="DOE Joint Genome Institute"/>
            <person name="Vesth T.C."/>
            <person name="Nybo J."/>
            <person name="Theobald S."/>
            <person name="Brandl J."/>
            <person name="Frisvad J.C."/>
            <person name="Nielsen K.F."/>
            <person name="Lyhne E.K."/>
            <person name="Kogle M.E."/>
            <person name="Kuo A."/>
            <person name="Riley R."/>
            <person name="Clum A."/>
            <person name="Nolan M."/>
            <person name="Lipzen A."/>
            <person name="Salamov A."/>
            <person name="Henrissat B."/>
            <person name="Wiebenga A."/>
            <person name="De vries R.P."/>
            <person name="Grigoriev I.V."/>
            <person name="Mortensen U.H."/>
            <person name="Andersen M.R."/>
            <person name="Baker S.E."/>
        </authorList>
    </citation>
    <scope>NUCLEOTIDE SEQUENCE [LARGE SCALE GENOMIC DNA]</scope>
    <source>
        <strain evidence="1 2">CBS 139.54b</strain>
    </source>
</reference>
<dbReference type="RefSeq" id="XP_026627617.1">
    <property type="nucleotide sequence ID" value="XM_026765901.1"/>
</dbReference>
<accession>A0A3F3Q644</accession>
<protein>
    <submittedName>
        <fullName evidence="1">Uncharacterized protein</fullName>
    </submittedName>
</protein>
<organism evidence="1 2">
    <name type="scientific">Aspergillus welwitschiae</name>
    <dbReference type="NCBI Taxonomy" id="1341132"/>
    <lineage>
        <taxon>Eukaryota</taxon>
        <taxon>Fungi</taxon>
        <taxon>Dikarya</taxon>
        <taxon>Ascomycota</taxon>
        <taxon>Pezizomycotina</taxon>
        <taxon>Eurotiomycetes</taxon>
        <taxon>Eurotiomycetidae</taxon>
        <taxon>Eurotiales</taxon>
        <taxon>Aspergillaceae</taxon>
        <taxon>Aspergillus</taxon>
        <taxon>Aspergillus subgen. Circumdati</taxon>
    </lineage>
</organism>
<sequence length="81" mass="8895">MTPLATALGPPHTHECRDCLFLWVSFILLFSFLSRTPGIVVEVLSRQASIGAIHCSHWCIRKGILVSDHSESHAKKGTAPD</sequence>
<evidence type="ECO:0000313" key="1">
    <source>
        <dbReference type="EMBL" id="RDH34595.1"/>
    </source>
</evidence>
<name>A0A3F3Q644_9EURO</name>
<gene>
    <name evidence="1" type="ORF">BDQ94DRAFT_141813</name>
</gene>
<evidence type="ECO:0000313" key="2">
    <source>
        <dbReference type="Proteomes" id="UP000253729"/>
    </source>
</evidence>
<dbReference type="Proteomes" id="UP000253729">
    <property type="component" value="Unassembled WGS sequence"/>
</dbReference>